<organism evidence="1 2">
    <name type="scientific">Methanococcoides seepicolus</name>
    <dbReference type="NCBI Taxonomy" id="2828780"/>
    <lineage>
        <taxon>Archaea</taxon>
        <taxon>Methanobacteriati</taxon>
        <taxon>Methanobacteriota</taxon>
        <taxon>Stenosarchaea group</taxon>
        <taxon>Methanomicrobia</taxon>
        <taxon>Methanosarcinales</taxon>
        <taxon>Methanosarcinaceae</taxon>
        <taxon>Methanococcoides</taxon>
    </lineage>
</organism>
<gene>
    <name evidence="1" type="ORF">KDK67_08005</name>
</gene>
<name>A0A9E5DCB0_9EURY</name>
<accession>A0A9E5DCB0</accession>
<reference evidence="1" key="1">
    <citation type="journal article" date="2021" name="mSystems">
        <title>Bacteria and Archaea Synergistically Convert Glycine Betaine to Biogenic Methane in the Formosa Cold Seep of the South China Sea.</title>
        <authorList>
            <person name="Li L."/>
            <person name="Zhang W."/>
            <person name="Zhang S."/>
            <person name="Song L."/>
            <person name="Sun Q."/>
            <person name="Zhang H."/>
            <person name="Xiang H."/>
            <person name="Dong X."/>
        </authorList>
    </citation>
    <scope>NUCLEOTIDE SEQUENCE</scope>
    <source>
        <strain evidence="1">LLY</strain>
    </source>
</reference>
<sequence length="65" mass="7187">MNSNVSEATRQQACAIYQQHKDLIDSDAVHGSEWDMRVARTTMSLEGVSPESFGIKDEGAEYVPV</sequence>
<dbReference type="AlphaFoldDB" id="A0A9E5DCB0"/>
<keyword evidence="2" id="KW-1185">Reference proteome</keyword>
<dbReference type="RefSeq" id="WP_250868284.1">
    <property type="nucleotide sequence ID" value="NZ_JAGSOI010000028.1"/>
</dbReference>
<protein>
    <submittedName>
        <fullName evidence="1">Uncharacterized protein</fullName>
    </submittedName>
</protein>
<proteinExistence type="predicted"/>
<dbReference type="EMBL" id="JAGSOI010000028">
    <property type="protein sequence ID" value="MCM1986934.1"/>
    <property type="molecule type" value="Genomic_DNA"/>
</dbReference>
<comment type="caution">
    <text evidence="1">The sequence shown here is derived from an EMBL/GenBank/DDBJ whole genome shotgun (WGS) entry which is preliminary data.</text>
</comment>
<dbReference type="Proteomes" id="UP001056766">
    <property type="component" value="Unassembled WGS sequence"/>
</dbReference>
<evidence type="ECO:0000313" key="1">
    <source>
        <dbReference type="EMBL" id="MCM1986934.1"/>
    </source>
</evidence>
<reference evidence="1" key="2">
    <citation type="submission" date="2021-04" db="EMBL/GenBank/DDBJ databases">
        <authorList>
            <person name="Dong X."/>
        </authorList>
    </citation>
    <scope>NUCLEOTIDE SEQUENCE</scope>
    <source>
        <strain evidence="1">LLY</strain>
    </source>
</reference>
<evidence type="ECO:0000313" key="2">
    <source>
        <dbReference type="Proteomes" id="UP001056766"/>
    </source>
</evidence>